<dbReference type="Gene3D" id="1.20.58.480">
    <property type="match status" value="1"/>
</dbReference>
<feature type="compositionally biased region" description="Low complexity" evidence="1">
    <location>
        <begin position="226"/>
        <end position="236"/>
    </location>
</feature>
<organism evidence="2 3">
    <name type="scientific">Streptomyces katrae</name>
    <dbReference type="NCBI Taxonomy" id="68223"/>
    <lineage>
        <taxon>Bacteria</taxon>
        <taxon>Bacillati</taxon>
        <taxon>Actinomycetota</taxon>
        <taxon>Actinomycetes</taxon>
        <taxon>Kitasatosporales</taxon>
        <taxon>Streptomycetaceae</taxon>
        <taxon>Streptomyces</taxon>
    </lineage>
</organism>
<dbReference type="PATRIC" id="fig|68223.7.peg.7679"/>
<comment type="caution">
    <text evidence="2">The sequence shown here is derived from an EMBL/GenBank/DDBJ whole genome shotgun (WGS) entry which is preliminary data.</text>
</comment>
<evidence type="ECO:0008006" key="4">
    <source>
        <dbReference type="Google" id="ProtNLM"/>
    </source>
</evidence>
<sequence length="281" mass="31403">MARRIEEGRPGEAKAVLNPSEPNPLLRFEYDRGSNYEMDTRITLAMAALVPEDELINSDHRMFQIVHLVNEYVWCSMHNELGRVAGALDHDDFGLAARLMARTNSLAELPVQCVRILMDHLPQASFLRMRDHLPANTSGLDSPGGRNLRRVCRAVWKSFEAAMQRGGVTSKDLIEEFAREGGEAPAAWLSGLSTVQTGLHALDCKLMEWNQLHLRLVRQHLGGHPAARTEQAPAAADGPTSLRGEPVNELERLSERSVFPLLWKSVDDAYRQATPDRTPQI</sequence>
<protein>
    <recommendedName>
        <fullName evidence="4">Tryptophan 2,3-dioxygenase</fullName>
    </recommendedName>
</protein>
<keyword evidence="3" id="KW-1185">Reference proteome</keyword>
<reference evidence="2 3" key="1">
    <citation type="submission" date="2015-02" db="EMBL/GenBank/DDBJ databases">
        <authorList>
            <person name="Ju K.-S."/>
            <person name="Doroghazi J.R."/>
            <person name="Metcalf W."/>
        </authorList>
    </citation>
    <scope>NUCLEOTIDE SEQUENCE [LARGE SCALE GENOMIC DNA]</scope>
    <source>
        <strain evidence="2 3">NRRL ISP-5550</strain>
    </source>
</reference>
<feature type="region of interest" description="Disordered" evidence="1">
    <location>
        <begin position="224"/>
        <end position="244"/>
    </location>
</feature>
<dbReference type="RefSeq" id="WP_045948244.1">
    <property type="nucleotide sequence ID" value="NZ_JZWV01000433.1"/>
</dbReference>
<dbReference type="STRING" id="68223.GCA_002028425_05702"/>
<name>A0A0F4JEF2_9ACTN</name>
<dbReference type="OrthoDB" id="4031556at2"/>
<dbReference type="AlphaFoldDB" id="A0A0F4JEF2"/>
<dbReference type="GO" id="GO:0046872">
    <property type="term" value="F:metal ion binding"/>
    <property type="evidence" value="ECO:0007669"/>
    <property type="project" value="InterPro"/>
</dbReference>
<evidence type="ECO:0000256" key="1">
    <source>
        <dbReference type="SAM" id="MobiDB-lite"/>
    </source>
</evidence>
<proteinExistence type="predicted"/>
<dbReference type="SUPFAM" id="SSF140959">
    <property type="entry name" value="Indolic compounds 2,3-dioxygenase-like"/>
    <property type="match status" value="1"/>
</dbReference>
<dbReference type="EMBL" id="JZWV01000433">
    <property type="protein sequence ID" value="KJY32179.1"/>
    <property type="molecule type" value="Genomic_DNA"/>
</dbReference>
<accession>A0A0F4JEF2</accession>
<dbReference type="GO" id="GO:0020037">
    <property type="term" value="F:heme binding"/>
    <property type="evidence" value="ECO:0007669"/>
    <property type="project" value="InterPro"/>
</dbReference>
<dbReference type="Proteomes" id="UP000033551">
    <property type="component" value="Unassembled WGS sequence"/>
</dbReference>
<evidence type="ECO:0000313" key="2">
    <source>
        <dbReference type="EMBL" id="KJY32179.1"/>
    </source>
</evidence>
<evidence type="ECO:0000313" key="3">
    <source>
        <dbReference type="Proteomes" id="UP000033551"/>
    </source>
</evidence>
<dbReference type="InterPro" id="IPR037217">
    <property type="entry name" value="Trp/Indoleamine_2_3_dOase-like"/>
</dbReference>
<gene>
    <name evidence="2" type="ORF">VR44_16410</name>
</gene>
<dbReference type="GO" id="GO:0019441">
    <property type="term" value="P:L-tryptophan catabolic process to kynurenine"/>
    <property type="evidence" value="ECO:0007669"/>
    <property type="project" value="InterPro"/>
</dbReference>